<protein>
    <submittedName>
        <fullName evidence="1">Uncharacterized protein</fullName>
    </submittedName>
</protein>
<reference evidence="1 2" key="1">
    <citation type="submission" date="2016-05" db="EMBL/GenBank/DDBJ databases">
        <title>Genomic and physiological characterization of Planctopirus sp. isolated from fresh water lake.</title>
        <authorList>
            <person name="Subhash Y."/>
            <person name="Ramana C."/>
        </authorList>
    </citation>
    <scope>NUCLEOTIDE SEQUENCE [LARGE SCALE GENOMIC DNA]</scope>
    <source>
        <strain evidence="1 2">JC280</strain>
    </source>
</reference>
<dbReference type="OrthoDB" id="275217at2"/>
<comment type="caution">
    <text evidence="1">The sequence shown here is derived from an EMBL/GenBank/DDBJ whole genome shotgun (WGS) entry which is preliminary data.</text>
</comment>
<gene>
    <name evidence="1" type="ORF">A6X21_08485</name>
</gene>
<dbReference type="Proteomes" id="UP000094828">
    <property type="component" value="Unassembled WGS sequence"/>
</dbReference>
<proteinExistence type="predicted"/>
<dbReference type="AlphaFoldDB" id="A0A1C3E895"/>
<accession>A0A1C3E895</accession>
<organism evidence="1 2">
    <name type="scientific">Planctopirus hydrillae</name>
    <dbReference type="NCBI Taxonomy" id="1841610"/>
    <lineage>
        <taxon>Bacteria</taxon>
        <taxon>Pseudomonadati</taxon>
        <taxon>Planctomycetota</taxon>
        <taxon>Planctomycetia</taxon>
        <taxon>Planctomycetales</taxon>
        <taxon>Planctomycetaceae</taxon>
        <taxon>Planctopirus</taxon>
    </lineage>
</organism>
<dbReference type="EMBL" id="LYDR01000128">
    <property type="protein sequence ID" value="ODA29478.1"/>
    <property type="molecule type" value="Genomic_DNA"/>
</dbReference>
<name>A0A1C3E895_9PLAN</name>
<evidence type="ECO:0000313" key="1">
    <source>
        <dbReference type="EMBL" id="ODA29478.1"/>
    </source>
</evidence>
<evidence type="ECO:0000313" key="2">
    <source>
        <dbReference type="Proteomes" id="UP000094828"/>
    </source>
</evidence>
<keyword evidence="2" id="KW-1185">Reference proteome</keyword>
<sequence>MAMFVHLALESQSKQIQRVGISRLREQFGGCPGGVFAVPVVRDFYVSHQWLRELKRRNAGPIVGIYFRIPDTDTVWVGHYNQNHREMTAAESVAEFDAAEDAQGWEVVVPRRIEAKEIHDVRALPQVVGWRYFPDAKGKPPFCPCKFCTRGEYGSKALRERLNPEGGNNRK</sequence>